<feature type="transmembrane region" description="Helical" evidence="1">
    <location>
        <begin position="126"/>
        <end position="146"/>
    </location>
</feature>
<dbReference type="Pfam" id="PF17555">
    <property type="entry name" value="TssN"/>
    <property type="match status" value="1"/>
</dbReference>
<sequence>MTTLLPFFLKYLLAPFLILIISFIMGQFSAIKVKIKSAIIFVLCFSILIAITSLFAFFNNEFIWFGLLFSILYYILLGIGLLYYMNTNFFKGIGIMESLLGKFFIFLIVTILSCWIYYLVFNLIAISSYVHYIMFTILWVFVPFLFSELKQKYVAIPYPFYQSWKVGTGRTDNEYWDNIDKFHLMQVSIKIKKRSDSEFFSKFDVKIAQEVNLGSWFDKFIEDQNYRFPNDAIETNATDENMGWIFYTPKYFKFPLFIRNLDPTIPIAESNIKNKQVIFAKRVSLNNEDDTKLGENDDV</sequence>
<dbReference type="OrthoDB" id="1024052at2"/>
<keyword evidence="1" id="KW-1133">Transmembrane helix</keyword>
<proteinExistence type="predicted"/>
<evidence type="ECO:0000313" key="3">
    <source>
        <dbReference type="Proteomes" id="UP000220828"/>
    </source>
</evidence>
<keyword evidence="1" id="KW-0812">Transmembrane</keyword>
<evidence type="ECO:0000313" key="2">
    <source>
        <dbReference type="EMBL" id="PDS26392.1"/>
    </source>
</evidence>
<dbReference type="EMBL" id="PCMW01000015">
    <property type="protein sequence ID" value="PDS26392.1"/>
    <property type="molecule type" value="Genomic_DNA"/>
</dbReference>
<name>A0A2H3KU64_9FLAO</name>
<protein>
    <recommendedName>
        <fullName evidence="4">Transmembrane protein</fullName>
    </recommendedName>
</protein>
<evidence type="ECO:0000256" key="1">
    <source>
        <dbReference type="SAM" id="Phobius"/>
    </source>
</evidence>
<accession>A0A2H3KU64</accession>
<reference evidence="2 3" key="1">
    <citation type="submission" date="2017-09" db="EMBL/GenBank/DDBJ databases">
        <title>Whole genomes of Flavobacteriaceae.</title>
        <authorList>
            <person name="Stine C."/>
            <person name="Li C."/>
            <person name="Tadesse D."/>
        </authorList>
    </citation>
    <scope>NUCLEOTIDE SEQUENCE [LARGE SCALE GENOMIC DNA]</scope>
    <source>
        <strain evidence="2 3">ATCC 35036</strain>
    </source>
</reference>
<feature type="transmembrane region" description="Helical" evidence="1">
    <location>
        <begin position="99"/>
        <end position="120"/>
    </location>
</feature>
<dbReference type="InterPro" id="IPR035177">
    <property type="entry name" value="TssN"/>
</dbReference>
<feature type="transmembrane region" description="Helical" evidence="1">
    <location>
        <begin position="38"/>
        <end position="58"/>
    </location>
</feature>
<keyword evidence="1" id="KW-0472">Membrane</keyword>
<evidence type="ECO:0008006" key="4">
    <source>
        <dbReference type="Google" id="ProtNLM"/>
    </source>
</evidence>
<dbReference type="AlphaFoldDB" id="A0A2H3KU64"/>
<dbReference type="Proteomes" id="UP000220828">
    <property type="component" value="Unassembled WGS sequence"/>
</dbReference>
<gene>
    <name evidence="2" type="ORF">B0A77_02445</name>
</gene>
<comment type="caution">
    <text evidence="2">The sequence shown here is derived from an EMBL/GenBank/DDBJ whole genome shotgun (WGS) entry which is preliminary data.</text>
</comment>
<organism evidence="2 3">
    <name type="scientific">Flavobacterium branchiophilum</name>
    <dbReference type="NCBI Taxonomy" id="55197"/>
    <lineage>
        <taxon>Bacteria</taxon>
        <taxon>Pseudomonadati</taxon>
        <taxon>Bacteroidota</taxon>
        <taxon>Flavobacteriia</taxon>
        <taxon>Flavobacteriales</taxon>
        <taxon>Flavobacteriaceae</taxon>
        <taxon>Flavobacterium</taxon>
    </lineage>
</organism>
<feature type="transmembrane region" description="Helical" evidence="1">
    <location>
        <begin position="64"/>
        <end position="87"/>
    </location>
</feature>
<feature type="transmembrane region" description="Helical" evidence="1">
    <location>
        <begin position="12"/>
        <end position="31"/>
    </location>
</feature>